<gene>
    <name evidence="3" type="ORF">Cgig2_003576</name>
</gene>
<feature type="region of interest" description="Disordered" evidence="1">
    <location>
        <begin position="1"/>
        <end position="60"/>
    </location>
</feature>
<proteinExistence type="predicted"/>
<keyword evidence="4" id="KW-1185">Reference proteome</keyword>
<feature type="domain" description="DUF8040" evidence="2">
    <location>
        <begin position="146"/>
        <end position="239"/>
    </location>
</feature>
<dbReference type="Pfam" id="PF26138">
    <property type="entry name" value="DUF8040"/>
    <property type="match status" value="1"/>
</dbReference>
<feature type="compositionally biased region" description="Basic and acidic residues" evidence="1">
    <location>
        <begin position="1"/>
        <end position="29"/>
    </location>
</feature>
<dbReference type="Proteomes" id="UP001153076">
    <property type="component" value="Unassembled WGS sequence"/>
</dbReference>
<evidence type="ECO:0000259" key="2">
    <source>
        <dbReference type="Pfam" id="PF26138"/>
    </source>
</evidence>
<comment type="caution">
    <text evidence="3">The sequence shown here is derived from an EMBL/GenBank/DDBJ whole genome shotgun (WGS) entry which is preliminary data.</text>
</comment>
<evidence type="ECO:0000313" key="4">
    <source>
        <dbReference type="Proteomes" id="UP001153076"/>
    </source>
</evidence>
<evidence type="ECO:0000256" key="1">
    <source>
        <dbReference type="SAM" id="MobiDB-lite"/>
    </source>
</evidence>
<reference evidence="3" key="1">
    <citation type="submission" date="2022-04" db="EMBL/GenBank/DDBJ databases">
        <title>Carnegiea gigantea Genome sequencing and assembly v2.</title>
        <authorList>
            <person name="Copetti D."/>
            <person name="Sanderson M.J."/>
            <person name="Burquez A."/>
            <person name="Wojciechowski M.F."/>
        </authorList>
    </citation>
    <scope>NUCLEOTIDE SEQUENCE</scope>
    <source>
        <strain evidence="3">SGP5-SGP5p</strain>
        <tissue evidence="3">Aerial part</tissue>
    </source>
</reference>
<organism evidence="3 4">
    <name type="scientific">Carnegiea gigantea</name>
    <dbReference type="NCBI Taxonomy" id="171969"/>
    <lineage>
        <taxon>Eukaryota</taxon>
        <taxon>Viridiplantae</taxon>
        <taxon>Streptophyta</taxon>
        <taxon>Embryophyta</taxon>
        <taxon>Tracheophyta</taxon>
        <taxon>Spermatophyta</taxon>
        <taxon>Magnoliopsida</taxon>
        <taxon>eudicotyledons</taxon>
        <taxon>Gunneridae</taxon>
        <taxon>Pentapetalae</taxon>
        <taxon>Caryophyllales</taxon>
        <taxon>Cactineae</taxon>
        <taxon>Cactaceae</taxon>
        <taxon>Cactoideae</taxon>
        <taxon>Echinocereeae</taxon>
        <taxon>Carnegiea</taxon>
    </lineage>
</organism>
<protein>
    <recommendedName>
        <fullName evidence="2">DUF8040 domain-containing protein</fullName>
    </recommendedName>
</protein>
<feature type="compositionally biased region" description="Basic and acidic residues" evidence="1">
    <location>
        <begin position="44"/>
        <end position="60"/>
    </location>
</feature>
<dbReference type="InterPro" id="IPR058353">
    <property type="entry name" value="DUF8040"/>
</dbReference>
<name>A0A9Q1JWR6_9CARY</name>
<accession>A0A9Q1JWR6</accession>
<dbReference type="AlphaFoldDB" id="A0A9Q1JWR6"/>
<dbReference type="OrthoDB" id="1925434at2759"/>
<dbReference type="EMBL" id="JAKOGI010000602">
    <property type="protein sequence ID" value="KAJ8432499.1"/>
    <property type="molecule type" value="Genomic_DNA"/>
</dbReference>
<sequence>MDEHISDSDKANEDGSDAHMECLRVKESRSPPISVHSSRKRKSEGRTSSDGKRQELVNWSSRDEEVHQALAIICMREEAKQQPSLMKQVQARLKQHPQISAIGSDFIWSVMDYIHQKMEKIRGIKRVLDLMVYVEWSILPRATDGESGAKNIHRLLNGNRPDLCHKVRHLDEDVFTHLVNIFIEKCLLKESHFIKAAEIVAITLFVLARGVSSPEGEDRFQHSPSTISKYHKQVLDGLVKLSSDIIRPYQSQDELPAKIFQKQGFYWPFFKVWLLLPYTHSHVVIIIYNCENMLNCYSVLKDCIGALDGAHI</sequence>
<evidence type="ECO:0000313" key="3">
    <source>
        <dbReference type="EMBL" id="KAJ8432499.1"/>
    </source>
</evidence>